<dbReference type="InterPro" id="IPR013154">
    <property type="entry name" value="ADH-like_N"/>
</dbReference>
<dbReference type="SUPFAM" id="SSF51735">
    <property type="entry name" value="NAD(P)-binding Rossmann-fold domains"/>
    <property type="match status" value="1"/>
</dbReference>
<dbReference type="CDD" id="cd08241">
    <property type="entry name" value="QOR1"/>
    <property type="match status" value="1"/>
</dbReference>
<dbReference type="InterPro" id="IPR013149">
    <property type="entry name" value="ADH-like_C"/>
</dbReference>
<dbReference type="InterPro" id="IPR051397">
    <property type="entry name" value="Zn-ADH-like_protein"/>
</dbReference>
<sequence length="356" mass="37730">MFARGALRRASRRLSTTTTTRAAVCESLETGTVSIRDDWPVREVGSNDVLVETKAAGINFGELLQLRGLYQERLEPPFVPGNEMSGIVRAVGERVSSVSVGDAVVGLPRGGAWARDVTLPEAAVIPLHGPRTGDAEIDFASAASLSIAYGTAYMALKHRARLDVGETVLVTAAAGGVGSASIEVARYLGAGRIIAAAGDQKKVDLALRLGADEGFVYTEASLENPKAFRELTLKKFGGFDVAVDMVGGPLLEPIVRSLNFDGRCVVVGFASGQIPKIPSNLLLVKNVSVVGLYWGAHAVHKPALFRESCKDVVELWRARHFNPHVGASFALDDANDAIADVMARKTTGKVVLLPSS</sequence>
<dbReference type="AlphaFoldDB" id="A0AAD7UL59"/>
<dbReference type="Proteomes" id="UP001230188">
    <property type="component" value="Unassembled WGS sequence"/>
</dbReference>
<evidence type="ECO:0000259" key="1">
    <source>
        <dbReference type="SMART" id="SM00829"/>
    </source>
</evidence>
<protein>
    <recommendedName>
        <fullName evidence="1">Enoyl reductase (ER) domain-containing protein</fullName>
    </recommendedName>
</protein>
<dbReference type="Gene3D" id="3.40.50.720">
    <property type="entry name" value="NAD(P)-binding Rossmann-like Domain"/>
    <property type="match status" value="1"/>
</dbReference>
<evidence type="ECO:0000313" key="2">
    <source>
        <dbReference type="EMBL" id="KAJ8610473.1"/>
    </source>
</evidence>
<dbReference type="GO" id="GO:0016491">
    <property type="term" value="F:oxidoreductase activity"/>
    <property type="evidence" value="ECO:0007669"/>
    <property type="project" value="InterPro"/>
</dbReference>
<dbReference type="SMART" id="SM00829">
    <property type="entry name" value="PKS_ER"/>
    <property type="match status" value="1"/>
</dbReference>
<dbReference type="Pfam" id="PF00107">
    <property type="entry name" value="ADH_zinc_N"/>
    <property type="match status" value="1"/>
</dbReference>
<reference evidence="2" key="1">
    <citation type="submission" date="2023-01" db="EMBL/GenBank/DDBJ databases">
        <title>Metagenome sequencing of chrysophaentin producing Chrysophaeum taylorii.</title>
        <authorList>
            <person name="Davison J."/>
            <person name="Bewley C."/>
        </authorList>
    </citation>
    <scope>NUCLEOTIDE SEQUENCE</scope>
    <source>
        <strain evidence="2">NIES-1699</strain>
    </source>
</reference>
<dbReference type="PANTHER" id="PTHR43677">
    <property type="entry name" value="SHORT-CHAIN DEHYDROGENASE/REDUCTASE"/>
    <property type="match status" value="1"/>
</dbReference>
<dbReference type="Gene3D" id="3.90.180.10">
    <property type="entry name" value="Medium-chain alcohol dehydrogenases, catalytic domain"/>
    <property type="match status" value="1"/>
</dbReference>
<evidence type="ECO:0000313" key="3">
    <source>
        <dbReference type="Proteomes" id="UP001230188"/>
    </source>
</evidence>
<dbReference type="InterPro" id="IPR036291">
    <property type="entry name" value="NAD(P)-bd_dom_sf"/>
</dbReference>
<comment type="caution">
    <text evidence="2">The sequence shown here is derived from an EMBL/GenBank/DDBJ whole genome shotgun (WGS) entry which is preliminary data.</text>
</comment>
<dbReference type="Pfam" id="PF08240">
    <property type="entry name" value="ADH_N"/>
    <property type="match status" value="1"/>
</dbReference>
<gene>
    <name evidence="2" type="ORF">CTAYLR_007758</name>
</gene>
<dbReference type="InterPro" id="IPR011032">
    <property type="entry name" value="GroES-like_sf"/>
</dbReference>
<name>A0AAD7UL59_9STRA</name>
<organism evidence="2 3">
    <name type="scientific">Chrysophaeum taylorii</name>
    <dbReference type="NCBI Taxonomy" id="2483200"/>
    <lineage>
        <taxon>Eukaryota</taxon>
        <taxon>Sar</taxon>
        <taxon>Stramenopiles</taxon>
        <taxon>Ochrophyta</taxon>
        <taxon>Pelagophyceae</taxon>
        <taxon>Pelagomonadales</taxon>
        <taxon>Pelagomonadaceae</taxon>
        <taxon>Chrysophaeum</taxon>
    </lineage>
</organism>
<dbReference type="PANTHER" id="PTHR43677:SF4">
    <property type="entry name" value="QUINONE OXIDOREDUCTASE-LIKE PROTEIN 2"/>
    <property type="match status" value="1"/>
</dbReference>
<dbReference type="EMBL" id="JAQMWT010000102">
    <property type="protein sequence ID" value="KAJ8610473.1"/>
    <property type="molecule type" value="Genomic_DNA"/>
</dbReference>
<accession>A0AAD7UL59</accession>
<dbReference type="InterPro" id="IPR020843">
    <property type="entry name" value="ER"/>
</dbReference>
<proteinExistence type="predicted"/>
<feature type="domain" description="Enoyl reductase (ER)" evidence="1">
    <location>
        <begin position="26"/>
        <end position="352"/>
    </location>
</feature>
<keyword evidence="3" id="KW-1185">Reference proteome</keyword>
<dbReference type="SUPFAM" id="SSF50129">
    <property type="entry name" value="GroES-like"/>
    <property type="match status" value="1"/>
</dbReference>